<feature type="region of interest" description="Disordered" evidence="1">
    <location>
        <begin position="1"/>
        <end position="25"/>
    </location>
</feature>
<evidence type="ECO:0000313" key="2">
    <source>
        <dbReference type="EMBL" id="ACO76470.1"/>
    </source>
</evidence>
<protein>
    <submittedName>
        <fullName evidence="2">Uncharacterized protein</fullName>
    </submittedName>
</protein>
<keyword evidence="3" id="KW-1185">Reference proteome</keyword>
<dbReference type="HOGENOM" id="CLU_3418709_0_0_6"/>
<evidence type="ECO:0000313" key="3">
    <source>
        <dbReference type="Proteomes" id="UP000002424"/>
    </source>
</evidence>
<dbReference type="KEGG" id="avn:Avin_02090"/>
<evidence type="ECO:0000256" key="1">
    <source>
        <dbReference type="SAM" id="MobiDB-lite"/>
    </source>
</evidence>
<sequence length="25" mass="2745">MPMARTRPSAVFAEPRWPAERCAGG</sequence>
<dbReference type="AlphaFoldDB" id="C1DH63"/>
<gene>
    <name evidence="2" type="ordered locus">Avin_02090</name>
</gene>
<accession>C1DH63</accession>
<dbReference type="EMBL" id="CP001157">
    <property type="protein sequence ID" value="ACO76470.1"/>
    <property type="molecule type" value="Genomic_DNA"/>
</dbReference>
<name>C1DH63_AZOVD</name>
<dbReference type="EnsemblBacteria" id="ACO76470">
    <property type="protein sequence ID" value="ACO76470"/>
    <property type="gene ID" value="Avin_02090"/>
</dbReference>
<organism evidence="2 3">
    <name type="scientific">Azotobacter vinelandii (strain DJ / ATCC BAA-1303)</name>
    <dbReference type="NCBI Taxonomy" id="322710"/>
    <lineage>
        <taxon>Bacteria</taxon>
        <taxon>Pseudomonadati</taxon>
        <taxon>Pseudomonadota</taxon>
        <taxon>Gammaproteobacteria</taxon>
        <taxon>Pseudomonadales</taxon>
        <taxon>Pseudomonadaceae</taxon>
        <taxon>Azotobacter</taxon>
    </lineage>
</organism>
<reference evidence="2 3" key="1">
    <citation type="journal article" date="2009" name="J. Bacteriol.">
        <title>Genome sequence of Azotobacter vinelandii, an obligate aerobe specialized to support diverse anaerobic metabolic processes.</title>
        <authorList>
            <person name="Setubal J.C."/>
            <person name="dos Santos P."/>
            <person name="Goldman B.S."/>
            <person name="Ertesvag H."/>
            <person name="Espin G."/>
            <person name="Rubio L.M."/>
            <person name="Valla S."/>
            <person name="Almeida N.F."/>
            <person name="Balasubramanian D."/>
            <person name="Cromes L."/>
            <person name="Curatti L."/>
            <person name="Du Z."/>
            <person name="Godsy E."/>
            <person name="Goodner B."/>
            <person name="Hellner-Burris K."/>
            <person name="Hernandez J.A."/>
            <person name="Houmiel K."/>
            <person name="Imperial J."/>
            <person name="Kennedy C."/>
            <person name="Larson T.J."/>
            <person name="Latreille P."/>
            <person name="Ligon L.S."/>
            <person name="Lu J."/>
            <person name="Maerk M."/>
            <person name="Miller N.M."/>
            <person name="Norton S."/>
            <person name="O'Carroll I.P."/>
            <person name="Paulsen I."/>
            <person name="Raulfs E.C."/>
            <person name="Roemer R."/>
            <person name="Rosser J."/>
            <person name="Segura D."/>
            <person name="Slater S."/>
            <person name="Stricklin S.L."/>
            <person name="Studholme D.J."/>
            <person name="Sun J."/>
            <person name="Viana C.J."/>
            <person name="Wallin E."/>
            <person name="Wang B."/>
            <person name="Wheeler C."/>
            <person name="Zhu H."/>
            <person name="Dean D.R."/>
            <person name="Dixon R."/>
            <person name="Wood D."/>
        </authorList>
    </citation>
    <scope>NUCLEOTIDE SEQUENCE [LARGE SCALE GENOMIC DNA]</scope>
    <source>
        <strain evidence="3">DJ / ATCC BAA-1303</strain>
    </source>
</reference>
<dbReference type="Proteomes" id="UP000002424">
    <property type="component" value="Chromosome"/>
</dbReference>
<proteinExistence type="predicted"/>